<evidence type="ECO:0000313" key="5">
    <source>
        <dbReference type="EMBL" id="HIV03516.1"/>
    </source>
</evidence>
<dbReference type="EMBL" id="DVOF01000242">
    <property type="protein sequence ID" value="HIV03516.1"/>
    <property type="molecule type" value="Genomic_DNA"/>
</dbReference>
<reference evidence="5" key="1">
    <citation type="submission" date="2020-10" db="EMBL/GenBank/DDBJ databases">
        <authorList>
            <person name="Gilroy R."/>
        </authorList>
    </citation>
    <scope>NUCLEOTIDE SEQUENCE</scope>
    <source>
        <strain evidence="5">4920</strain>
    </source>
</reference>
<reference evidence="5" key="2">
    <citation type="journal article" date="2021" name="PeerJ">
        <title>Extensive microbial diversity within the chicken gut microbiome revealed by metagenomics and culture.</title>
        <authorList>
            <person name="Gilroy R."/>
            <person name="Ravi A."/>
            <person name="Getino M."/>
            <person name="Pursley I."/>
            <person name="Horton D.L."/>
            <person name="Alikhan N.F."/>
            <person name="Baker D."/>
            <person name="Gharbi K."/>
            <person name="Hall N."/>
            <person name="Watson M."/>
            <person name="Adriaenssens E.M."/>
            <person name="Foster-Nyarko E."/>
            <person name="Jarju S."/>
            <person name="Secka A."/>
            <person name="Antonio M."/>
            <person name="Oren A."/>
            <person name="Chaudhuri R.R."/>
            <person name="La Ragione R."/>
            <person name="Hildebrand F."/>
            <person name="Pallen M.J."/>
        </authorList>
    </citation>
    <scope>NUCLEOTIDE SEQUENCE</scope>
    <source>
        <strain evidence="5">4920</strain>
    </source>
</reference>
<dbReference type="Pfam" id="PF13205">
    <property type="entry name" value="Big_5"/>
    <property type="match status" value="1"/>
</dbReference>
<feature type="domain" description="Bacterial repeat" evidence="4">
    <location>
        <begin position="1953"/>
        <end position="2007"/>
    </location>
</feature>
<dbReference type="Proteomes" id="UP000886743">
    <property type="component" value="Unassembled WGS sequence"/>
</dbReference>
<dbReference type="Gene3D" id="2.60.120.260">
    <property type="entry name" value="Galactose-binding domain-like"/>
    <property type="match status" value="4"/>
</dbReference>
<name>A0A9D1NIJ1_9FIRM</name>
<evidence type="ECO:0000259" key="4">
    <source>
        <dbReference type="Pfam" id="PF18998"/>
    </source>
</evidence>
<evidence type="ECO:0000256" key="1">
    <source>
        <dbReference type="ARBA" id="ARBA00022729"/>
    </source>
</evidence>
<dbReference type="InterPro" id="IPR032812">
    <property type="entry name" value="SbsA_Ig"/>
</dbReference>
<dbReference type="InterPro" id="IPR008979">
    <property type="entry name" value="Galactose-bd-like_sf"/>
</dbReference>
<keyword evidence="1 2" id="KW-0732">Signal</keyword>
<dbReference type="Gene3D" id="3.40.50.1820">
    <property type="entry name" value="alpha/beta hydrolase"/>
    <property type="match status" value="1"/>
</dbReference>
<feature type="domain" description="SbsA Ig-like" evidence="3">
    <location>
        <begin position="490"/>
        <end position="576"/>
    </location>
</feature>
<dbReference type="Pfam" id="PF18998">
    <property type="entry name" value="Flg_new_2"/>
    <property type="match status" value="2"/>
</dbReference>
<gene>
    <name evidence="5" type="ORF">IAC74_08065</name>
</gene>
<dbReference type="InterPro" id="IPR029058">
    <property type="entry name" value="AB_hydrolase_fold"/>
</dbReference>
<feature type="domain" description="Bacterial repeat" evidence="4">
    <location>
        <begin position="2094"/>
        <end position="2164"/>
    </location>
</feature>
<organism evidence="5 6">
    <name type="scientific">Candidatus Aphodoplasma excrementigallinarum</name>
    <dbReference type="NCBI Taxonomy" id="2840673"/>
    <lineage>
        <taxon>Bacteria</taxon>
        <taxon>Bacillati</taxon>
        <taxon>Bacillota</taxon>
        <taxon>Clostridia</taxon>
        <taxon>Eubacteriales</taxon>
        <taxon>Candidatus Aphodoplasma</taxon>
    </lineage>
</organism>
<sequence length="2280" mass="248544">MKRILSVILCAALLFSCMGPCASAAGEATQVIPSIAEYHVYGEVLADDGYIGIPVEVNTYVKEQTAEEKPVALYVINTNTERIGTESDDAILTDLLDDGFIVVVLDYRNHPLSVSPDLDWSIQAIRSNIEQKDAYLNGNANKSDYSYVLPAGYRVEMNVPYWNIAEHGPDGCLDYIVDAWNDGVKTQKGNVTITYADGTTKRAKEITATSIEDCVKPDGTPIEMNLFLDIIYPSQPENEVPVMFLASSSETRPGSWSSALRPHLTGYLFSGYAGVIYDHPYVPMARDDHYGYFEGVENVNAFTLVYYTGVKAQTAAVRLIRYLADSEPEKYKFNKDKFGAYGHSKGAWAYLLGMPHPELEDEDSSFAGYQNEPEKEQPWLTYPSSGEPIPSNVQMVYMSHGGGRRMTNEGMAPTFISVGEADGNGVRDFLPNIVSNSRFYDVPTMYFTMPGVGHTIIYGYSEKYDVDMYQALFDFSHYYLKDDNAVCEYITPLDGTADVDVKDEITLKFTGPVPRSEIEGKVSVKNLATGETAAGVWESDLGDTTWTFTPHNLKGGSEYQITVPQDVTAENGKPLREAKSAVIKTKHETAAGASGVYSDAGDMTLTKTETTDNGVYFVFDPQDFANSTTTALRFSVENEAANHVLVYGIDALDEADVTQSTIGDLLGEIKLTGKGDYEIDVTEYVGALGDGEKAAFLLKAEKNIGTAVVTDVDFETSDSRIPAETVSTDFNNTEGGSKSYKSTLFERREFIVGEDRYISEEDLGRRFHISFDLLLPVSRRVTAKVRHFAASGSNYADLHDGTYQLLRPEAGVWTRVEMDYVIDDPSYCDVGKDALSIRKEGSTYKGGAEYLYVDNLKVTEDITEVKVASAATSASYAPSLVLHPSEKREIAAADAAYVESGTNSDISFTGSDGLLVGGRWLGASIGSYQKVYARIALNDYSGMQPAEVQFDVTEESYGEIYVYGVTDADAAARWDTGTINYTNAPANNRFGFDADAQKVYGGAPIAVLDVSGAGSYTADVTDYAVYMKDIGAQYGTLIFVMNTPSRPETQVLTEGFEGGSVPFEIVQGGDIIGHGISAEESHTGTSSYRMDTAYNYDRLKFDILDCQSLTMEDVGKRYTVTYWMKSDKTGNFFNSLLIRRGANDHFQKQTQRYTTANEWQQFTYSFTLTSDMINESSTAETIPSYLNFQLDGMGLRASGQYDNVCVYIDDLVVTENKAGDIPLTFAQGGGSEAVETYGKTISFDDLATWRTSGSARTEVNDEFDMGFGGGVQANLKGELVGADVTADHTTGTGKSLWLCMPDSWNRFKFYNFFDHNLTKADIGRSFHISFWAKADKTGSFEYGFMSVGSNSSYTSKIYESELNKKQVGRLTAADTWTQFEYDVTVDEGMLASYYAGHENEYYNPALFSIVSSGLSGGNMYVDDFVITETTKEREPYAYRFDWESEPAGTAWSFNGFEDGESKVIPTTAENHTTGAADGKSLQVLTDKTYNRVYFYNVVDSMTAADIGRTFQITFWMKADKAGRFELVMSNKEIAGKKYDGERRQGYTVADSDVGVWKKYTFAFTVDESMVTNGANLLSMYLPGFGQQSDGSVSATFYIDDLFSMEYMEGKAAALDVESAAVISNTPLAGADSLRIGRTDAAQGIRKTYLRFSGDESFKTTQRATLGFDVQEASGQTVRIYGLTDVTYPANLTYNTAPASNADESMDESKVYGGAPIAELVLDTAGHYTVDVMDYVKNHAPEEYIFAITSEDTGGTEYLNLGFDGVPFTEGVDYTAFGGYEGTVDAAGEGIKLLNVFGSGGASCEAGKTYTVSVDVSSVGDAAEVATGLCTADSDTLVPAGGATQSIAAGETETLTLTYTAGAQDEAPGVNALAVYSVNGAGFEIDNVRVTSDSAVVIDPNVALTVETAKESAGTEEPEPEEPVTSRLTVSANGDGTVIYGKDTPSEQNWGAGKTADFARGEEIALTAVADEGSRFVYWIDKSSGRVVSEEETYTFPLGTARSLEAFFISTEPGSKTAIFKNKNGKILQSSQVGADGSVTVPENPEYMGYVFEKWIKNGIDQKIAASDTLAYDVLSDGENLFSAQYRKTTETYAVTVAGGTLAPGVVRGEYAYDTHVTVTLDESAIPAGQKFSHWTKDGQTVSYERVYSFYVSAAPASIAAVYVPETEPVEPEHILVMTTPVLLAGQGKIAFFAERQLGSNAAMIETGILLSRSGPDFDLSTPDVIKSTSISTDNAGQYTVRVRAGDGDTWYARAYMLYKDESGEVRYIYSDTVEATYTEE</sequence>
<protein>
    <submittedName>
        <fullName evidence="5">Ig-like domain-containing protein</fullName>
    </submittedName>
</protein>
<feature type="chain" id="PRO_5038628951" evidence="2">
    <location>
        <begin position="25"/>
        <end position="2280"/>
    </location>
</feature>
<evidence type="ECO:0000313" key="6">
    <source>
        <dbReference type="Proteomes" id="UP000886743"/>
    </source>
</evidence>
<evidence type="ECO:0000256" key="2">
    <source>
        <dbReference type="SAM" id="SignalP"/>
    </source>
</evidence>
<evidence type="ECO:0000259" key="3">
    <source>
        <dbReference type="Pfam" id="PF13205"/>
    </source>
</evidence>
<dbReference type="SUPFAM" id="SSF49785">
    <property type="entry name" value="Galactose-binding domain-like"/>
    <property type="match status" value="1"/>
</dbReference>
<feature type="signal peptide" evidence="2">
    <location>
        <begin position="1"/>
        <end position="24"/>
    </location>
</feature>
<accession>A0A9D1NIJ1</accession>
<proteinExistence type="predicted"/>
<dbReference type="InterPro" id="IPR044060">
    <property type="entry name" value="Bacterial_rp_domain"/>
</dbReference>
<comment type="caution">
    <text evidence="5">The sequence shown here is derived from an EMBL/GenBank/DDBJ whole genome shotgun (WGS) entry which is preliminary data.</text>
</comment>
<dbReference type="SUPFAM" id="SSF53474">
    <property type="entry name" value="alpha/beta-Hydrolases"/>
    <property type="match status" value="1"/>
</dbReference>
<dbReference type="PROSITE" id="PS51257">
    <property type="entry name" value="PROKAR_LIPOPROTEIN"/>
    <property type="match status" value="1"/>
</dbReference>